<name>A0A1M6WRP0_PSETH</name>
<evidence type="ECO:0000313" key="2">
    <source>
        <dbReference type="Proteomes" id="UP000184363"/>
    </source>
</evidence>
<sequence length="163" mass="18308">MSQARGRGGASSRRRDDAARREEITARLEEIFLAEGFSSLTFDDLCRRLHCSKTTLYLVAATREQIIQRVTRRFFQKSTEVIEAAIAGTEDPAERIVRYLAGVGAAMSRNSRQFYEDMVSYEPTAAIYRLNARAAARPRLSLRGRRGIPDRSAVTQSRNASSC</sequence>
<organism evidence="1 2">
    <name type="scientific">Pseudonocardia thermophila</name>
    <dbReference type="NCBI Taxonomy" id="1848"/>
    <lineage>
        <taxon>Bacteria</taxon>
        <taxon>Bacillati</taxon>
        <taxon>Actinomycetota</taxon>
        <taxon>Actinomycetes</taxon>
        <taxon>Pseudonocardiales</taxon>
        <taxon>Pseudonocardiaceae</taxon>
        <taxon>Pseudonocardia</taxon>
    </lineage>
</organism>
<dbReference type="Gene3D" id="1.10.357.10">
    <property type="entry name" value="Tetracycline Repressor, domain 2"/>
    <property type="match status" value="1"/>
</dbReference>
<accession>A0A1M6WRP0</accession>
<keyword evidence="2" id="KW-1185">Reference proteome</keyword>
<gene>
    <name evidence="1" type="ORF">SAMN05443637_11564</name>
</gene>
<dbReference type="InterPro" id="IPR009057">
    <property type="entry name" value="Homeodomain-like_sf"/>
</dbReference>
<dbReference type="SUPFAM" id="SSF46689">
    <property type="entry name" value="Homeodomain-like"/>
    <property type="match status" value="1"/>
</dbReference>
<protein>
    <recommendedName>
        <fullName evidence="3">Transcriptional regulator, TetR family</fullName>
    </recommendedName>
</protein>
<evidence type="ECO:0008006" key="3">
    <source>
        <dbReference type="Google" id="ProtNLM"/>
    </source>
</evidence>
<dbReference type="OrthoDB" id="5181477at2"/>
<dbReference type="RefSeq" id="WP_073458534.1">
    <property type="nucleotide sequence ID" value="NZ_FRAP01000015.1"/>
</dbReference>
<dbReference type="EMBL" id="FRAP01000015">
    <property type="protein sequence ID" value="SHK96336.1"/>
    <property type="molecule type" value="Genomic_DNA"/>
</dbReference>
<proteinExistence type="predicted"/>
<reference evidence="1 2" key="1">
    <citation type="submission" date="2016-11" db="EMBL/GenBank/DDBJ databases">
        <authorList>
            <person name="Jaros S."/>
            <person name="Januszkiewicz K."/>
            <person name="Wedrychowicz H."/>
        </authorList>
    </citation>
    <scope>NUCLEOTIDE SEQUENCE [LARGE SCALE GENOMIC DNA]</scope>
    <source>
        <strain evidence="1 2">DSM 43832</strain>
    </source>
</reference>
<evidence type="ECO:0000313" key="1">
    <source>
        <dbReference type="EMBL" id="SHK96336.1"/>
    </source>
</evidence>
<dbReference type="AlphaFoldDB" id="A0A1M6WRP0"/>
<dbReference type="Proteomes" id="UP000184363">
    <property type="component" value="Unassembled WGS sequence"/>
</dbReference>